<dbReference type="PANTHER" id="PTHR43649:SF30">
    <property type="entry name" value="ABC TRANSPORTER SUBSTRATE-BINDING PROTEIN"/>
    <property type="match status" value="1"/>
</dbReference>
<evidence type="ECO:0000313" key="3">
    <source>
        <dbReference type="Proteomes" id="UP001260872"/>
    </source>
</evidence>
<dbReference type="Gene3D" id="3.40.190.10">
    <property type="entry name" value="Periplasmic binding protein-like II"/>
    <property type="match status" value="2"/>
</dbReference>
<proteinExistence type="predicted"/>
<keyword evidence="3" id="KW-1185">Reference proteome</keyword>
<dbReference type="Pfam" id="PF13416">
    <property type="entry name" value="SBP_bac_8"/>
    <property type="match status" value="1"/>
</dbReference>
<dbReference type="PANTHER" id="PTHR43649">
    <property type="entry name" value="ARABINOSE-BINDING PROTEIN-RELATED"/>
    <property type="match status" value="1"/>
</dbReference>
<dbReference type="InterPro" id="IPR006059">
    <property type="entry name" value="SBP"/>
</dbReference>
<organism evidence="2 3">
    <name type="scientific">Nesterenkonia flava</name>
    <dbReference type="NCBI Taxonomy" id="469799"/>
    <lineage>
        <taxon>Bacteria</taxon>
        <taxon>Bacillati</taxon>
        <taxon>Actinomycetota</taxon>
        <taxon>Actinomycetes</taxon>
        <taxon>Micrococcales</taxon>
        <taxon>Micrococcaceae</taxon>
        <taxon>Nesterenkonia</taxon>
    </lineage>
</organism>
<dbReference type="SUPFAM" id="SSF53850">
    <property type="entry name" value="Periplasmic binding protein-like II"/>
    <property type="match status" value="1"/>
</dbReference>
<accession>A0ABU1FRL8</accession>
<feature type="chain" id="PRO_5045449838" evidence="1">
    <location>
        <begin position="35"/>
        <end position="433"/>
    </location>
</feature>
<dbReference type="EMBL" id="JAVKGT010000004">
    <property type="protein sequence ID" value="MDR5710972.1"/>
    <property type="molecule type" value="Genomic_DNA"/>
</dbReference>
<evidence type="ECO:0000256" key="1">
    <source>
        <dbReference type="SAM" id="SignalP"/>
    </source>
</evidence>
<dbReference type="PROSITE" id="PS51257">
    <property type="entry name" value="PROKAR_LIPOPROTEIN"/>
    <property type="match status" value="1"/>
</dbReference>
<dbReference type="InterPro" id="IPR050490">
    <property type="entry name" value="Bact_solute-bd_prot1"/>
</dbReference>
<comment type="caution">
    <text evidence="2">The sequence shown here is derived from an EMBL/GenBank/DDBJ whole genome shotgun (WGS) entry which is preliminary data.</text>
</comment>
<dbReference type="Proteomes" id="UP001260872">
    <property type="component" value="Unassembled WGS sequence"/>
</dbReference>
<dbReference type="CDD" id="cd14748">
    <property type="entry name" value="PBP2_UgpB"/>
    <property type="match status" value="1"/>
</dbReference>
<feature type="signal peptide" evidence="1">
    <location>
        <begin position="1"/>
        <end position="34"/>
    </location>
</feature>
<sequence length="433" mass="46798">MSDRPSSFRARGKTAAGLAAAALLLTSCGGEAEADDVIEIDFYYPINVGGPLESVVDGFIEQFHEEHEDIRVTPVYSGDYDQTLSSVQAATQAGNPPALTVLLSTDLLTLDDQNLITPIGEIVDDEEWFGSFYDGFMANSVLPDGTVGAIPFQRSTIVMYWNKELFEEAGLDPENPPATWDEMVEYAEQIQAQSSAQWGVQIPSTGTGGGWLFEAMAIQNGVVLWDPETGTDVNLDEPGAVTAMENWLQLQELGLEPEGLVDWGTLPNEFASGGTGMIWTTTGQLTNIRDNADFDFGVAPLPAQQQPGSPTGGGNLYVMEGISAEEQEAAVELARFLSSPEIQAEWTVASGYVAPLEEAWETEPLASYVEEFPEAMVAREQLPVAEPELGTFRRQEIIDIVSNAVGSVLNGADPEGTLQQAQEQADAVLEEYR</sequence>
<keyword evidence="1" id="KW-0732">Signal</keyword>
<dbReference type="RefSeq" id="WP_310536360.1">
    <property type="nucleotide sequence ID" value="NZ_BAAAOC010000093.1"/>
</dbReference>
<protein>
    <submittedName>
        <fullName evidence="2">ABC transporter substrate-binding protein</fullName>
    </submittedName>
</protein>
<evidence type="ECO:0000313" key="2">
    <source>
        <dbReference type="EMBL" id="MDR5710972.1"/>
    </source>
</evidence>
<name>A0ABU1FRL8_9MICC</name>
<reference evidence="3" key="1">
    <citation type="submission" date="2023-07" db="EMBL/GenBank/DDBJ databases">
        <title>Description of three actinobacteria isolated from air of manufacturing shop in a pharmaceutical factory.</title>
        <authorList>
            <person name="Zhang D.-F."/>
        </authorList>
    </citation>
    <scope>NUCLEOTIDE SEQUENCE [LARGE SCALE GENOMIC DNA]</scope>
    <source>
        <strain evidence="3">CCTCC AB 207010</strain>
    </source>
</reference>
<gene>
    <name evidence="2" type="ORF">RH857_02285</name>
</gene>